<accession>A0A6C1B7Q2</accession>
<evidence type="ECO:0000259" key="2">
    <source>
        <dbReference type="Pfam" id="PF09851"/>
    </source>
</evidence>
<dbReference type="Pfam" id="PF09851">
    <property type="entry name" value="SHOCT"/>
    <property type="match status" value="1"/>
</dbReference>
<dbReference type="Proteomes" id="UP000501991">
    <property type="component" value="Chromosome"/>
</dbReference>
<protein>
    <submittedName>
        <fullName evidence="3">SHOCT domain-containing protein</fullName>
    </submittedName>
</protein>
<feature type="transmembrane region" description="Helical" evidence="1">
    <location>
        <begin position="6"/>
        <end position="28"/>
    </location>
</feature>
<proteinExistence type="predicted"/>
<dbReference type="KEGG" id="azq:G3580_09885"/>
<name>A0A6C1B7Q2_9RHOO</name>
<organism evidence="3 4">
    <name type="scientific">Nitrogeniibacter mangrovi</name>
    <dbReference type="NCBI Taxonomy" id="2016596"/>
    <lineage>
        <taxon>Bacteria</taxon>
        <taxon>Pseudomonadati</taxon>
        <taxon>Pseudomonadota</taxon>
        <taxon>Betaproteobacteria</taxon>
        <taxon>Rhodocyclales</taxon>
        <taxon>Zoogloeaceae</taxon>
        <taxon>Nitrogeniibacter</taxon>
    </lineage>
</organism>
<keyword evidence="1" id="KW-0472">Membrane</keyword>
<keyword evidence="4" id="KW-1185">Reference proteome</keyword>
<sequence>MGWNGMGFGMILVWVLLIIALVVVVRGWRGRESDAPQKPIDILKTRYARGEIDKDEFERRRRDIEQ</sequence>
<feature type="domain" description="SHOCT" evidence="2">
    <location>
        <begin position="39"/>
        <end position="64"/>
    </location>
</feature>
<dbReference type="AlphaFoldDB" id="A0A6C1B7Q2"/>
<keyword evidence="1" id="KW-0812">Transmembrane</keyword>
<evidence type="ECO:0000256" key="1">
    <source>
        <dbReference type="SAM" id="Phobius"/>
    </source>
</evidence>
<dbReference type="InterPro" id="IPR018649">
    <property type="entry name" value="SHOCT"/>
</dbReference>
<gene>
    <name evidence="3" type="ORF">G3580_09885</name>
</gene>
<evidence type="ECO:0000313" key="3">
    <source>
        <dbReference type="EMBL" id="QID19796.1"/>
    </source>
</evidence>
<evidence type="ECO:0000313" key="4">
    <source>
        <dbReference type="Proteomes" id="UP000501991"/>
    </source>
</evidence>
<reference evidence="3 4" key="1">
    <citation type="submission" date="2020-02" db="EMBL/GenBank/DDBJ databases">
        <title>Nitrogenibacter mangrovi gen. nov., sp. nov. isolated from mangrove sediment, a denitrifying betaproteobacterium.</title>
        <authorList>
            <person name="Liao H."/>
            <person name="Tian Y."/>
        </authorList>
    </citation>
    <scope>NUCLEOTIDE SEQUENCE [LARGE SCALE GENOMIC DNA]</scope>
    <source>
        <strain evidence="3 4">M9-3-2</strain>
    </source>
</reference>
<dbReference type="EMBL" id="CP048836">
    <property type="protein sequence ID" value="QID19796.1"/>
    <property type="molecule type" value="Genomic_DNA"/>
</dbReference>
<keyword evidence="1" id="KW-1133">Transmembrane helix</keyword>